<keyword evidence="7" id="KW-1185">Reference proteome</keyword>
<dbReference type="PANTHER" id="PTHR10515:SF0">
    <property type="entry name" value="THYMIDINE PHOSPHORYLASE"/>
    <property type="match status" value="1"/>
</dbReference>
<comment type="similarity">
    <text evidence="1">Belongs to the thymidine/pyrimidine-nucleoside phosphorylase family.</text>
</comment>
<evidence type="ECO:0000256" key="3">
    <source>
        <dbReference type="ARBA" id="ARBA00022676"/>
    </source>
</evidence>
<dbReference type="InterPro" id="IPR017459">
    <property type="entry name" value="Glycosyl_Trfase_fam3_N_dom"/>
</dbReference>
<dbReference type="Gene3D" id="3.90.1170.30">
    <property type="entry name" value="Pyrimidine nucleoside phosphorylase-like, C-terminal domain"/>
    <property type="match status" value="1"/>
</dbReference>
<comment type="subunit">
    <text evidence="2">Homodimer.</text>
</comment>
<dbReference type="OrthoDB" id="9763887at2"/>
<dbReference type="InterPro" id="IPR000312">
    <property type="entry name" value="Glycosyl_Trfase_fam3"/>
</dbReference>
<protein>
    <submittedName>
        <fullName evidence="6">Thymidine phosphorylase</fullName>
    </submittedName>
</protein>
<dbReference type="InterPro" id="IPR018090">
    <property type="entry name" value="Pyrmidine_PPas_bac/euk"/>
</dbReference>
<evidence type="ECO:0000313" key="6">
    <source>
        <dbReference type="EMBL" id="PSL03217.1"/>
    </source>
</evidence>
<dbReference type="SUPFAM" id="SSF54680">
    <property type="entry name" value="Pyrimidine nucleoside phosphorylase C-terminal domain"/>
    <property type="match status" value="1"/>
</dbReference>
<dbReference type="GO" id="GO:0004645">
    <property type="term" value="F:1,4-alpha-oligoglucan phosphorylase activity"/>
    <property type="evidence" value="ECO:0007669"/>
    <property type="project" value="InterPro"/>
</dbReference>
<dbReference type="NCBIfam" id="TIGR02644">
    <property type="entry name" value="Y_phosphoryl"/>
    <property type="match status" value="1"/>
</dbReference>
<dbReference type="PIRSF" id="PIRSF000478">
    <property type="entry name" value="TP_PyNP"/>
    <property type="match status" value="1"/>
</dbReference>
<dbReference type="InterPro" id="IPR000053">
    <property type="entry name" value="Thymidine/pyrmidine_PPase"/>
</dbReference>
<dbReference type="Pfam" id="PF02885">
    <property type="entry name" value="Glycos_trans_3N"/>
    <property type="match status" value="1"/>
</dbReference>
<dbReference type="InterPro" id="IPR036566">
    <property type="entry name" value="PYNP-like_C_sf"/>
</dbReference>
<organism evidence="6 7">
    <name type="scientific">Haloactinopolyspora alba</name>
    <dbReference type="NCBI Taxonomy" id="648780"/>
    <lineage>
        <taxon>Bacteria</taxon>
        <taxon>Bacillati</taxon>
        <taxon>Actinomycetota</taxon>
        <taxon>Actinomycetes</taxon>
        <taxon>Jiangellales</taxon>
        <taxon>Jiangellaceae</taxon>
        <taxon>Haloactinopolyspora</taxon>
    </lineage>
</organism>
<dbReference type="AlphaFoldDB" id="A0A2P8E1E0"/>
<dbReference type="EMBL" id="PYGE01000008">
    <property type="protein sequence ID" value="PSL03217.1"/>
    <property type="molecule type" value="Genomic_DNA"/>
</dbReference>
<dbReference type="Gene3D" id="1.20.970.10">
    <property type="entry name" value="Transferase, Pyrimidine Nucleoside Phosphorylase, Chain C"/>
    <property type="match status" value="1"/>
</dbReference>
<reference evidence="6 7" key="1">
    <citation type="submission" date="2018-03" db="EMBL/GenBank/DDBJ databases">
        <title>Genomic Encyclopedia of Archaeal and Bacterial Type Strains, Phase II (KMG-II): from individual species to whole genera.</title>
        <authorList>
            <person name="Goeker M."/>
        </authorList>
    </citation>
    <scope>NUCLEOTIDE SEQUENCE [LARGE SCALE GENOMIC DNA]</scope>
    <source>
        <strain evidence="6 7">DSM 45211</strain>
    </source>
</reference>
<accession>A0A2P8E1E0</accession>
<dbReference type="FunFam" id="3.40.1030.10:FF:000001">
    <property type="entry name" value="Thymidine phosphorylase"/>
    <property type="match status" value="1"/>
</dbReference>
<dbReference type="Pfam" id="PF00591">
    <property type="entry name" value="Glycos_transf_3"/>
    <property type="match status" value="1"/>
</dbReference>
<evidence type="ECO:0000256" key="2">
    <source>
        <dbReference type="ARBA" id="ARBA00011738"/>
    </source>
</evidence>
<gene>
    <name evidence="6" type="ORF">CLV30_108129</name>
</gene>
<dbReference type="InterPro" id="IPR013102">
    <property type="entry name" value="PYNP_C"/>
</dbReference>
<dbReference type="InterPro" id="IPR017872">
    <property type="entry name" value="Pyrmidine_PPase_CS"/>
</dbReference>
<dbReference type="NCBIfam" id="NF004490">
    <property type="entry name" value="PRK05820.1"/>
    <property type="match status" value="1"/>
</dbReference>
<feature type="domain" description="Pyrimidine nucleoside phosphorylase C-terminal" evidence="5">
    <location>
        <begin position="345"/>
        <end position="419"/>
    </location>
</feature>
<sequence>MNDAASGTEPFDVVDVIRAKRDHAELPDAQIDWVVDAYTRGIVADEQMSALAMAILLNGMSRREIARWTEAMIGTGRRMDWSGVQRPTTDKHSTGGVGDKITLPLAPTVAACGAAVPQLSGRGLGHTGGTLDKLESIPGWRASLSPDEMLSVLRDTGAVVCAAGADLAPADKRLYALRDVTGTVESIPLIASSIMSKKIAEGTAALVLDVKVGSGAFMKDVESARELAETMVALGTDAGVRTVALLTNMATPLGLTAGNALEVAEAVEVLGGGGPDDVVELTVRLAREMLEVSGQGGAKDPADALRDGTAMDVWRRMIAGQGGDPDADLPRARETHTILAPADGTLASLDAYQVGVAAWRLGAGRGRQDEPVQAAAGVRMHVKPGAVVRSGEPLLTLHTDEPARIQRAVDALDGAYVIAPAGSRPDLLPLVVDRVS</sequence>
<dbReference type="SMART" id="SM00941">
    <property type="entry name" value="PYNP_C"/>
    <property type="match status" value="1"/>
</dbReference>
<evidence type="ECO:0000313" key="7">
    <source>
        <dbReference type="Proteomes" id="UP000243528"/>
    </source>
</evidence>
<comment type="caution">
    <text evidence="6">The sequence shown here is derived from an EMBL/GenBank/DDBJ whole genome shotgun (WGS) entry which is preliminary data.</text>
</comment>
<dbReference type="GO" id="GO:0005829">
    <property type="term" value="C:cytosol"/>
    <property type="evidence" value="ECO:0007669"/>
    <property type="project" value="TreeGrafter"/>
</dbReference>
<dbReference type="InterPro" id="IPR036320">
    <property type="entry name" value="Glycosyl_Trfase_fam3_N_dom_sf"/>
</dbReference>
<keyword evidence="4" id="KW-0808">Transferase</keyword>
<dbReference type="FunFam" id="1.20.970.10:FF:000004">
    <property type="entry name" value="Thymidine phosphorylase"/>
    <property type="match status" value="1"/>
</dbReference>
<keyword evidence="3" id="KW-0328">Glycosyltransferase</keyword>
<dbReference type="Proteomes" id="UP000243528">
    <property type="component" value="Unassembled WGS sequence"/>
</dbReference>
<name>A0A2P8E1E0_9ACTN</name>
<dbReference type="PROSITE" id="PS00647">
    <property type="entry name" value="THYMID_PHOSPHORYLASE"/>
    <property type="match status" value="1"/>
</dbReference>
<dbReference type="RefSeq" id="WP_106537623.1">
    <property type="nucleotide sequence ID" value="NZ_ML142902.1"/>
</dbReference>
<dbReference type="SUPFAM" id="SSF52418">
    <property type="entry name" value="Nucleoside phosphorylase/phosphoribosyltransferase catalytic domain"/>
    <property type="match status" value="1"/>
</dbReference>
<evidence type="ECO:0000259" key="5">
    <source>
        <dbReference type="SMART" id="SM00941"/>
    </source>
</evidence>
<dbReference type="InterPro" id="IPR035902">
    <property type="entry name" value="Nuc_phospho_transferase"/>
</dbReference>
<dbReference type="GO" id="GO:0006213">
    <property type="term" value="P:pyrimidine nucleoside metabolic process"/>
    <property type="evidence" value="ECO:0007669"/>
    <property type="project" value="InterPro"/>
</dbReference>
<dbReference type="GO" id="GO:0009032">
    <property type="term" value="F:thymidine phosphorylase activity"/>
    <property type="evidence" value="ECO:0007669"/>
    <property type="project" value="TreeGrafter"/>
</dbReference>
<evidence type="ECO:0000256" key="1">
    <source>
        <dbReference type="ARBA" id="ARBA00006915"/>
    </source>
</evidence>
<dbReference type="PANTHER" id="PTHR10515">
    <property type="entry name" value="THYMIDINE PHOSPHORYLASE"/>
    <property type="match status" value="1"/>
</dbReference>
<dbReference type="GO" id="GO:0006206">
    <property type="term" value="P:pyrimidine nucleobase metabolic process"/>
    <property type="evidence" value="ECO:0007669"/>
    <property type="project" value="InterPro"/>
</dbReference>
<evidence type="ECO:0000256" key="4">
    <source>
        <dbReference type="ARBA" id="ARBA00022679"/>
    </source>
</evidence>
<dbReference type="Pfam" id="PF07831">
    <property type="entry name" value="PYNP_C"/>
    <property type="match status" value="1"/>
</dbReference>
<dbReference type="Gene3D" id="3.40.1030.10">
    <property type="entry name" value="Nucleoside phosphorylase/phosphoribosyltransferase catalytic domain"/>
    <property type="match status" value="1"/>
</dbReference>
<dbReference type="SUPFAM" id="SSF47648">
    <property type="entry name" value="Nucleoside phosphorylase/phosphoribosyltransferase N-terminal domain"/>
    <property type="match status" value="1"/>
</dbReference>
<proteinExistence type="inferred from homology"/>